<dbReference type="AlphaFoldDB" id="A0A9X2H6M9"/>
<dbReference type="RefSeq" id="WP_253964031.1">
    <property type="nucleotide sequence ID" value="NZ_JALHBS010000046.1"/>
</dbReference>
<evidence type="ECO:0000256" key="4">
    <source>
        <dbReference type="ARBA" id="ARBA00023004"/>
    </source>
</evidence>
<evidence type="ECO:0000256" key="5">
    <source>
        <dbReference type="ARBA" id="ARBA00023014"/>
    </source>
</evidence>
<dbReference type="GO" id="GO:0003824">
    <property type="term" value="F:catalytic activity"/>
    <property type="evidence" value="ECO:0007669"/>
    <property type="project" value="InterPro"/>
</dbReference>
<reference evidence="7" key="1">
    <citation type="submission" date="2022-03" db="EMBL/GenBank/DDBJ databases">
        <title>Aurantimonas Liuensis sp. Nov., isolated from the hadal seawater of the Mariana Trench.</title>
        <authorList>
            <person name="Liu R."/>
        </authorList>
    </citation>
    <scope>NUCLEOTIDE SEQUENCE</scope>
    <source>
        <strain evidence="7">LRZ36</strain>
    </source>
</reference>
<keyword evidence="2" id="KW-0949">S-adenosyl-L-methionine</keyword>
<comment type="cofactor">
    <cofactor evidence="1">
        <name>[4Fe-4S] cluster</name>
        <dbReference type="ChEBI" id="CHEBI:49883"/>
    </cofactor>
</comment>
<evidence type="ECO:0000256" key="1">
    <source>
        <dbReference type="ARBA" id="ARBA00001966"/>
    </source>
</evidence>
<dbReference type="InterPro" id="IPR007197">
    <property type="entry name" value="rSAM"/>
</dbReference>
<dbReference type="CDD" id="cd01335">
    <property type="entry name" value="Radical_SAM"/>
    <property type="match status" value="1"/>
</dbReference>
<evidence type="ECO:0000256" key="3">
    <source>
        <dbReference type="ARBA" id="ARBA00022723"/>
    </source>
</evidence>
<feature type="domain" description="Radical SAM core" evidence="6">
    <location>
        <begin position="1"/>
        <end position="207"/>
    </location>
</feature>
<dbReference type="InterPro" id="IPR058240">
    <property type="entry name" value="rSAM_sf"/>
</dbReference>
<dbReference type="Gene3D" id="3.20.20.70">
    <property type="entry name" value="Aldolase class I"/>
    <property type="match status" value="1"/>
</dbReference>
<comment type="caution">
    <text evidence="7">The sequence shown here is derived from an EMBL/GenBank/DDBJ whole genome shotgun (WGS) entry which is preliminary data.</text>
</comment>
<dbReference type="InterPro" id="IPR006638">
    <property type="entry name" value="Elp3/MiaA/NifB-like_rSAM"/>
</dbReference>
<dbReference type="SFLD" id="SFLDG01067">
    <property type="entry name" value="SPASM/twitch_domain_containing"/>
    <property type="match status" value="1"/>
</dbReference>
<evidence type="ECO:0000256" key="2">
    <source>
        <dbReference type="ARBA" id="ARBA00022691"/>
    </source>
</evidence>
<protein>
    <submittedName>
        <fullName evidence="7">Radical SAM protein</fullName>
    </submittedName>
</protein>
<dbReference type="CDD" id="cd21109">
    <property type="entry name" value="SPASM"/>
    <property type="match status" value="1"/>
</dbReference>
<evidence type="ECO:0000313" key="7">
    <source>
        <dbReference type="EMBL" id="MCP3055171.1"/>
    </source>
</evidence>
<dbReference type="Pfam" id="PF13186">
    <property type="entry name" value="SPASM"/>
    <property type="match status" value="1"/>
</dbReference>
<keyword evidence="5" id="KW-0411">Iron-sulfur</keyword>
<dbReference type="SUPFAM" id="SSF102114">
    <property type="entry name" value="Radical SAM enzymes"/>
    <property type="match status" value="1"/>
</dbReference>
<organism evidence="7 8">
    <name type="scientific">Aurantimonas marianensis</name>
    <dbReference type="NCBI Taxonomy" id="2920428"/>
    <lineage>
        <taxon>Bacteria</taxon>
        <taxon>Pseudomonadati</taxon>
        <taxon>Pseudomonadota</taxon>
        <taxon>Alphaproteobacteria</taxon>
        <taxon>Hyphomicrobiales</taxon>
        <taxon>Aurantimonadaceae</taxon>
        <taxon>Aurantimonas</taxon>
    </lineage>
</organism>
<accession>A0A9X2H6M9</accession>
<dbReference type="GO" id="GO:0051536">
    <property type="term" value="F:iron-sulfur cluster binding"/>
    <property type="evidence" value="ECO:0007669"/>
    <property type="project" value="UniProtKB-KW"/>
</dbReference>
<dbReference type="InterPro" id="IPR050377">
    <property type="entry name" value="Radical_SAM_PqqE_MftC-like"/>
</dbReference>
<dbReference type="SMART" id="SM00729">
    <property type="entry name" value="Elp3"/>
    <property type="match status" value="1"/>
</dbReference>
<evidence type="ECO:0000313" key="8">
    <source>
        <dbReference type="Proteomes" id="UP001155220"/>
    </source>
</evidence>
<name>A0A9X2H6M9_9HYPH</name>
<dbReference type="EMBL" id="JALHBS010000046">
    <property type="protein sequence ID" value="MCP3055171.1"/>
    <property type="molecule type" value="Genomic_DNA"/>
</dbReference>
<keyword evidence="8" id="KW-1185">Reference proteome</keyword>
<evidence type="ECO:0000259" key="6">
    <source>
        <dbReference type="PROSITE" id="PS51918"/>
    </source>
</evidence>
<keyword evidence="3" id="KW-0479">Metal-binding</keyword>
<dbReference type="Pfam" id="PF04055">
    <property type="entry name" value="Radical_SAM"/>
    <property type="match status" value="1"/>
</dbReference>
<dbReference type="InterPro" id="IPR013785">
    <property type="entry name" value="Aldolase_TIM"/>
</dbReference>
<dbReference type="PROSITE" id="PS51918">
    <property type="entry name" value="RADICAL_SAM"/>
    <property type="match status" value="1"/>
</dbReference>
<dbReference type="InterPro" id="IPR023885">
    <property type="entry name" value="4Fe4S-binding_SPASM_dom"/>
</dbReference>
<sequence length="314" mass="34660">MIRHLGVLLTARCNLKCAHCLQHRHFNRDIDPALCKELLAEARRLGVVGVSFSGGEPTLYPYLNDVVEECAALSLAYSITTNGTLLDPLLEACSRHIPHHVTLSFDGVTAPAHDAIRGAGTFDRVMTTTRLLSGLGISTYAQFTMTDQMSLDAEMYDALRDRSGAERIHFVPLIQTVDTGKAGIGMQSRRLHEIKQWVQQNRERGRPFHISLGDAIIGRGEQRDAAPCGYLAGHSLFVDWDGSVALCCQTAGVAEVKNAIGSLREDDLPRLLSRRSAWVEDLKRQRVAHSRVFECDACHACLRRPSVEPAHAVQ</sequence>
<dbReference type="GO" id="GO:0046872">
    <property type="term" value="F:metal ion binding"/>
    <property type="evidence" value="ECO:0007669"/>
    <property type="project" value="UniProtKB-KW"/>
</dbReference>
<keyword evidence="4" id="KW-0408">Iron</keyword>
<dbReference type="SFLD" id="SFLDS00029">
    <property type="entry name" value="Radical_SAM"/>
    <property type="match status" value="1"/>
</dbReference>
<proteinExistence type="predicted"/>
<dbReference type="PANTHER" id="PTHR11228">
    <property type="entry name" value="RADICAL SAM DOMAIN PROTEIN"/>
    <property type="match status" value="1"/>
</dbReference>
<dbReference type="PANTHER" id="PTHR11228:SF7">
    <property type="entry name" value="PQQA PEPTIDE CYCLASE"/>
    <property type="match status" value="1"/>
</dbReference>
<dbReference type="Proteomes" id="UP001155220">
    <property type="component" value="Unassembled WGS sequence"/>
</dbReference>
<gene>
    <name evidence="7" type="ORF">MJ956_08410</name>
</gene>